<keyword evidence="1" id="KW-1133">Transmembrane helix</keyword>
<reference evidence="2 3" key="1">
    <citation type="submission" date="2017-06" db="EMBL/GenBank/DDBJ databases">
        <authorList>
            <person name="Kim H.J."/>
            <person name="Triplett B.A."/>
        </authorList>
    </citation>
    <scope>NUCLEOTIDE SEQUENCE [LARGE SCALE GENOMIC DNA]</scope>
    <source>
        <strain evidence="2 3">DSM 14713</strain>
    </source>
</reference>
<sequence length="193" mass="21637">MPRVKRKGVSDTPPPVTPSRSLFLAGAGILLLSIPFFVFGLGFLDTKARVEFQCESGGPCDLTRVGWLTRESPLTFSLEELRGGRVDRRRSSREGESIYRPMLVTTRGDFPLSAHWMENERQAQAPVISVERFIRTPFAPGFSMWHDDRPRASRVGALFTGTAVLVLLFGVRLTWRAVRRRGEERTLPAPPVA</sequence>
<dbReference type="KEGG" id="mbd:MEBOL_003444"/>
<accession>A0A250IDR7</accession>
<protein>
    <submittedName>
        <fullName evidence="2">Uncharacterized protein</fullName>
    </submittedName>
</protein>
<keyword evidence="3" id="KW-1185">Reference proteome</keyword>
<dbReference type="AlphaFoldDB" id="A0A250IDR7"/>
<dbReference type="Proteomes" id="UP000217289">
    <property type="component" value="Chromosome"/>
</dbReference>
<feature type="transmembrane region" description="Helical" evidence="1">
    <location>
        <begin position="155"/>
        <end position="175"/>
    </location>
</feature>
<gene>
    <name evidence="2" type="ORF">MEBOL_003444</name>
</gene>
<keyword evidence="1" id="KW-0812">Transmembrane</keyword>
<feature type="transmembrane region" description="Helical" evidence="1">
    <location>
        <begin position="21"/>
        <end position="43"/>
    </location>
</feature>
<organism evidence="2 3">
    <name type="scientific">Melittangium boletus DSM 14713</name>
    <dbReference type="NCBI Taxonomy" id="1294270"/>
    <lineage>
        <taxon>Bacteria</taxon>
        <taxon>Pseudomonadati</taxon>
        <taxon>Myxococcota</taxon>
        <taxon>Myxococcia</taxon>
        <taxon>Myxococcales</taxon>
        <taxon>Cystobacterineae</taxon>
        <taxon>Archangiaceae</taxon>
        <taxon>Melittangium</taxon>
    </lineage>
</organism>
<evidence type="ECO:0000313" key="2">
    <source>
        <dbReference type="EMBL" id="ATB29989.1"/>
    </source>
</evidence>
<evidence type="ECO:0000256" key="1">
    <source>
        <dbReference type="SAM" id="Phobius"/>
    </source>
</evidence>
<keyword evidence="1" id="KW-0472">Membrane</keyword>
<name>A0A250IDR7_9BACT</name>
<proteinExistence type="predicted"/>
<dbReference type="EMBL" id="CP022163">
    <property type="protein sequence ID" value="ATB29989.1"/>
    <property type="molecule type" value="Genomic_DNA"/>
</dbReference>
<evidence type="ECO:0000313" key="3">
    <source>
        <dbReference type="Proteomes" id="UP000217289"/>
    </source>
</evidence>